<feature type="domain" description="ABM" evidence="1">
    <location>
        <begin position="1"/>
        <end position="68"/>
    </location>
</feature>
<dbReference type="EMBL" id="JBHSQI010000001">
    <property type="protein sequence ID" value="MFC6152388.1"/>
    <property type="molecule type" value="Genomic_DNA"/>
</dbReference>
<gene>
    <name evidence="2" type="ORF">ACFPWU_01750</name>
</gene>
<dbReference type="Gene3D" id="3.30.70.100">
    <property type="match status" value="1"/>
</dbReference>
<organism evidence="2 3">
    <name type="scientific">Nocardioides yefusunii</name>
    <dbReference type="NCBI Taxonomy" id="2500546"/>
    <lineage>
        <taxon>Bacteria</taxon>
        <taxon>Bacillati</taxon>
        <taxon>Actinomycetota</taxon>
        <taxon>Actinomycetes</taxon>
        <taxon>Propionibacteriales</taxon>
        <taxon>Nocardioidaceae</taxon>
        <taxon>Nocardioides</taxon>
    </lineage>
</organism>
<keyword evidence="2" id="KW-0503">Monooxygenase</keyword>
<evidence type="ECO:0000313" key="2">
    <source>
        <dbReference type="EMBL" id="MFC6152388.1"/>
    </source>
</evidence>
<evidence type="ECO:0000259" key="1">
    <source>
        <dbReference type="Pfam" id="PF03992"/>
    </source>
</evidence>
<accession>A0ABW1QVJ8</accession>
<reference evidence="3" key="1">
    <citation type="journal article" date="2019" name="Int. J. Syst. Evol. Microbiol.">
        <title>The Global Catalogue of Microorganisms (GCM) 10K type strain sequencing project: providing services to taxonomists for standard genome sequencing and annotation.</title>
        <authorList>
            <consortium name="The Broad Institute Genomics Platform"/>
            <consortium name="The Broad Institute Genome Sequencing Center for Infectious Disease"/>
            <person name="Wu L."/>
            <person name="Ma J."/>
        </authorList>
    </citation>
    <scope>NUCLEOTIDE SEQUENCE [LARGE SCALE GENOMIC DNA]</scope>
    <source>
        <strain evidence="3">DFY28</strain>
    </source>
</reference>
<dbReference type="SUPFAM" id="SSF54909">
    <property type="entry name" value="Dimeric alpha+beta barrel"/>
    <property type="match status" value="1"/>
</dbReference>
<keyword evidence="2" id="KW-0560">Oxidoreductase</keyword>
<proteinExistence type="predicted"/>
<dbReference type="EC" id="1.14.-.-" evidence="2"/>
<evidence type="ECO:0000313" key="3">
    <source>
        <dbReference type="Proteomes" id="UP001596098"/>
    </source>
</evidence>
<comment type="caution">
    <text evidence="2">The sequence shown here is derived from an EMBL/GenBank/DDBJ whole genome shotgun (WGS) entry which is preliminary data.</text>
</comment>
<dbReference type="GO" id="GO:0004497">
    <property type="term" value="F:monooxygenase activity"/>
    <property type="evidence" value="ECO:0007669"/>
    <property type="project" value="UniProtKB-KW"/>
</dbReference>
<dbReference type="RefSeq" id="WP_128220623.1">
    <property type="nucleotide sequence ID" value="NZ_CP034929.1"/>
</dbReference>
<dbReference type="Proteomes" id="UP001596098">
    <property type="component" value="Unassembled WGS sequence"/>
</dbReference>
<sequence>MIVVISQAWTKPEEAHVHAYVQLNEEFGQFFRDHPGFRGRQLVRGTEDPTHFTHLRWFDTLEDYEECTRQQGYVEHTVKMYEHLVPYESYPREIVEVVFDERPAPHTGDPA</sequence>
<name>A0ABW1QVJ8_9ACTN</name>
<keyword evidence="3" id="KW-1185">Reference proteome</keyword>
<protein>
    <submittedName>
        <fullName evidence="2">Antibiotic biosynthesis monooxygenase family protein</fullName>
        <ecNumber evidence="2">1.14.-.-</ecNumber>
    </submittedName>
</protein>
<dbReference type="Pfam" id="PF03992">
    <property type="entry name" value="ABM"/>
    <property type="match status" value="1"/>
</dbReference>
<dbReference type="InterPro" id="IPR011008">
    <property type="entry name" value="Dimeric_a/b-barrel"/>
</dbReference>
<dbReference type="InterPro" id="IPR007138">
    <property type="entry name" value="ABM_dom"/>
</dbReference>